<dbReference type="InterPro" id="IPR011006">
    <property type="entry name" value="CheY-like_superfamily"/>
</dbReference>
<evidence type="ECO:0000256" key="2">
    <source>
        <dbReference type="ARBA" id="ARBA00012438"/>
    </source>
</evidence>
<keyword evidence="14" id="KW-0843">Virulence</keyword>
<keyword evidence="6" id="KW-0285">Flavoprotein</keyword>
<dbReference type="Gene3D" id="3.40.50.2300">
    <property type="match status" value="1"/>
</dbReference>
<dbReference type="InterPro" id="IPR013656">
    <property type="entry name" value="PAS_4"/>
</dbReference>
<dbReference type="SUPFAM" id="SSF52172">
    <property type="entry name" value="CheY-like"/>
    <property type="match status" value="1"/>
</dbReference>
<name>A0ABS5EWV5_9PROT</name>
<feature type="domain" description="PAC" evidence="20">
    <location>
        <begin position="198"/>
        <end position="252"/>
    </location>
</feature>
<comment type="caution">
    <text evidence="21">The sequence shown here is derived from an EMBL/GenBank/DDBJ whole genome shotgun (WGS) entry which is preliminary data.</text>
</comment>
<protein>
    <recommendedName>
        <fullName evidence="2">histidine kinase</fullName>
        <ecNumber evidence="2">2.7.13.3</ecNumber>
    </recommendedName>
</protein>
<dbReference type="CDD" id="cd00130">
    <property type="entry name" value="PAS"/>
    <property type="match status" value="1"/>
</dbReference>
<evidence type="ECO:0000256" key="13">
    <source>
        <dbReference type="ARBA" id="ARBA00022991"/>
    </source>
</evidence>
<keyword evidence="15" id="KW-0675">Receptor</keyword>
<evidence type="ECO:0000256" key="3">
    <source>
        <dbReference type="ARBA" id="ARBA00022543"/>
    </source>
</evidence>
<dbReference type="PROSITE" id="PS50113">
    <property type="entry name" value="PAC"/>
    <property type="match status" value="1"/>
</dbReference>
<dbReference type="RefSeq" id="WP_211852448.1">
    <property type="nucleotide sequence ID" value="NZ_JAAGBB010000010.1"/>
</dbReference>
<evidence type="ECO:0000256" key="8">
    <source>
        <dbReference type="ARBA" id="ARBA00022679"/>
    </source>
</evidence>
<keyword evidence="11" id="KW-0418">Kinase</keyword>
<dbReference type="Pfam" id="PF07536">
    <property type="entry name" value="HWE_HK"/>
    <property type="match status" value="1"/>
</dbReference>
<dbReference type="PROSITE" id="PS50110">
    <property type="entry name" value="RESPONSE_REGULATORY"/>
    <property type="match status" value="1"/>
</dbReference>
<evidence type="ECO:0000259" key="20">
    <source>
        <dbReference type="PROSITE" id="PS50113"/>
    </source>
</evidence>
<keyword evidence="9" id="KW-0677">Repeat</keyword>
<dbReference type="InterPro" id="IPR035965">
    <property type="entry name" value="PAS-like_dom_sf"/>
</dbReference>
<gene>
    <name evidence="21" type="ORF">GXW71_10535</name>
</gene>
<feature type="region of interest" description="Disordered" evidence="17">
    <location>
        <begin position="440"/>
        <end position="461"/>
    </location>
</feature>
<evidence type="ECO:0000256" key="15">
    <source>
        <dbReference type="ARBA" id="ARBA00023170"/>
    </source>
</evidence>
<evidence type="ECO:0000256" key="10">
    <source>
        <dbReference type="ARBA" id="ARBA00022741"/>
    </source>
</evidence>
<dbReference type="SMART" id="SM00911">
    <property type="entry name" value="HWE_HK"/>
    <property type="match status" value="1"/>
</dbReference>
<dbReference type="Gene3D" id="3.30.565.10">
    <property type="entry name" value="Histidine kinase-like ATPase, C-terminal domain"/>
    <property type="match status" value="1"/>
</dbReference>
<keyword evidence="10" id="KW-0547">Nucleotide-binding</keyword>
<dbReference type="PANTHER" id="PTHR41523:SF8">
    <property type="entry name" value="ETHYLENE RESPONSE SENSOR PROTEIN"/>
    <property type="match status" value="1"/>
</dbReference>
<keyword evidence="12" id="KW-0067">ATP-binding</keyword>
<evidence type="ECO:0000256" key="16">
    <source>
        <dbReference type="PROSITE-ProRule" id="PRU00169"/>
    </source>
</evidence>
<dbReference type="Gene3D" id="3.30.450.20">
    <property type="entry name" value="PAS domain"/>
    <property type="match status" value="2"/>
</dbReference>
<feature type="domain" description="Response regulatory" evidence="18">
    <location>
        <begin position="470"/>
        <end position="580"/>
    </location>
</feature>
<proteinExistence type="predicted"/>
<keyword evidence="13" id="KW-0157">Chromophore</keyword>
<dbReference type="InterPro" id="IPR001789">
    <property type="entry name" value="Sig_transdc_resp-reg_receiver"/>
</dbReference>
<evidence type="ECO:0000256" key="9">
    <source>
        <dbReference type="ARBA" id="ARBA00022737"/>
    </source>
</evidence>
<evidence type="ECO:0000313" key="21">
    <source>
        <dbReference type="EMBL" id="MBR0664787.1"/>
    </source>
</evidence>
<evidence type="ECO:0000256" key="1">
    <source>
        <dbReference type="ARBA" id="ARBA00000085"/>
    </source>
</evidence>
<dbReference type="Proteomes" id="UP001196870">
    <property type="component" value="Unassembled WGS sequence"/>
</dbReference>
<evidence type="ECO:0000256" key="5">
    <source>
        <dbReference type="ARBA" id="ARBA00022606"/>
    </source>
</evidence>
<dbReference type="SMART" id="SM00086">
    <property type="entry name" value="PAC"/>
    <property type="match status" value="2"/>
</dbReference>
<evidence type="ECO:0000259" key="19">
    <source>
        <dbReference type="PROSITE" id="PS50112"/>
    </source>
</evidence>
<keyword evidence="7" id="KW-0288">FMN</keyword>
<comment type="catalytic activity">
    <reaction evidence="1">
        <text>ATP + protein L-histidine = ADP + protein N-phospho-L-histidine.</text>
        <dbReference type="EC" id="2.7.13.3"/>
    </reaction>
</comment>
<keyword evidence="5" id="KW-0716">Sensory transduction</keyword>
<dbReference type="EMBL" id="JAAGBB010000010">
    <property type="protein sequence ID" value="MBR0664787.1"/>
    <property type="molecule type" value="Genomic_DNA"/>
</dbReference>
<accession>A0ABS5EWV5</accession>
<dbReference type="EC" id="2.7.13.3" evidence="2"/>
<keyword evidence="3" id="KW-0600">Photoreceptor protein</keyword>
<evidence type="ECO:0000256" key="6">
    <source>
        <dbReference type="ARBA" id="ARBA00022630"/>
    </source>
</evidence>
<evidence type="ECO:0000256" key="11">
    <source>
        <dbReference type="ARBA" id="ARBA00022777"/>
    </source>
</evidence>
<dbReference type="InterPro" id="IPR000700">
    <property type="entry name" value="PAS-assoc_C"/>
</dbReference>
<evidence type="ECO:0000313" key="22">
    <source>
        <dbReference type="Proteomes" id="UP001196870"/>
    </source>
</evidence>
<keyword evidence="22" id="KW-1185">Reference proteome</keyword>
<feature type="modified residue" description="4-aspartylphosphate" evidence="16">
    <location>
        <position position="520"/>
    </location>
</feature>
<evidence type="ECO:0000256" key="12">
    <source>
        <dbReference type="ARBA" id="ARBA00022840"/>
    </source>
</evidence>
<dbReference type="SUPFAM" id="SSF55874">
    <property type="entry name" value="ATPase domain of HSP90 chaperone/DNA topoisomerase II/histidine kinase"/>
    <property type="match status" value="1"/>
</dbReference>
<dbReference type="NCBIfam" id="TIGR00229">
    <property type="entry name" value="sensory_box"/>
    <property type="match status" value="1"/>
</dbReference>
<evidence type="ECO:0000256" key="4">
    <source>
        <dbReference type="ARBA" id="ARBA00022553"/>
    </source>
</evidence>
<dbReference type="PROSITE" id="PS50112">
    <property type="entry name" value="PAS"/>
    <property type="match status" value="1"/>
</dbReference>
<evidence type="ECO:0000259" key="18">
    <source>
        <dbReference type="PROSITE" id="PS50110"/>
    </source>
</evidence>
<dbReference type="SUPFAM" id="SSF55785">
    <property type="entry name" value="PYP-like sensor domain (PAS domain)"/>
    <property type="match status" value="2"/>
</dbReference>
<dbReference type="InterPro" id="IPR036890">
    <property type="entry name" value="HATPase_C_sf"/>
</dbReference>
<dbReference type="InterPro" id="IPR011102">
    <property type="entry name" value="Sig_transdc_His_kinase_HWE"/>
</dbReference>
<keyword evidence="4 16" id="KW-0597">Phosphoprotein</keyword>
<dbReference type="Pfam" id="PF08448">
    <property type="entry name" value="PAS_4"/>
    <property type="match status" value="1"/>
</dbReference>
<dbReference type="InterPro" id="IPR000014">
    <property type="entry name" value="PAS"/>
</dbReference>
<evidence type="ECO:0000256" key="17">
    <source>
        <dbReference type="SAM" id="MobiDB-lite"/>
    </source>
</evidence>
<dbReference type="SMART" id="SM00448">
    <property type="entry name" value="REC"/>
    <property type="match status" value="1"/>
</dbReference>
<reference evidence="22" key="1">
    <citation type="journal article" date="2021" name="Syst. Appl. Microbiol.">
        <title>Roseomonas hellenica sp. nov., isolated from roots of wild-growing Alkanna tinctoria.</title>
        <authorList>
            <person name="Rat A."/>
            <person name="Naranjo H.D."/>
            <person name="Lebbe L."/>
            <person name="Cnockaert M."/>
            <person name="Krigas N."/>
            <person name="Grigoriadou K."/>
            <person name="Maloupa E."/>
            <person name="Willems A."/>
        </authorList>
    </citation>
    <scope>NUCLEOTIDE SEQUENCE [LARGE SCALE GENOMIC DNA]</scope>
    <source>
        <strain evidence="22">LMG 31523</strain>
    </source>
</reference>
<dbReference type="InterPro" id="IPR001610">
    <property type="entry name" value="PAC"/>
</dbReference>
<feature type="domain" description="PAS" evidence="19">
    <location>
        <begin position="127"/>
        <end position="197"/>
    </location>
</feature>
<evidence type="ECO:0000256" key="14">
    <source>
        <dbReference type="ARBA" id="ARBA00023026"/>
    </source>
</evidence>
<sequence length="585" mass="63368">MIPGTDLLAALSVPAYMTDSENRLAFYNDAAAELWQCRPPCGEPLSAGPMRLFMPNGVPLAPEEWPTARLLRDGELPPTVELYAQRRDGSRFSAVPHPSLLRDENGRVIGTVNLLIDVPHSGQGDIEAARLAAIVASSDDVIISKNLDGVITSWNAAATRVFGYEPEEMVGQSILKIIPPELHSEEQQILAKLKRGERISHYDTVRMTKGGQRVDISLTVSPLRDRHGRIVGASKVARDVTERKRSEALQRLLFDELNHRVKNTLAIVTALASQSLLKTSSPEEFAESFTGRVEALARAHDLLMLGQMRGTTLADLVHEQVILAGGARIYADGPRVDLDPQAVVQIGLVLHELATNARKYGALSTPNGRLNITWAHMPDREREVVIHWRESGVPNMRPPQARGFGTTLIERTTQAFGGRATIEFRPGGLACDLQLQLRDDPSPPALRLPPSNGRRLAAPPHTVPNLEGRRILVVDDELVIAMDLEARLSGLGCIVIGPAATAAAAIALIGSEEIDAALVDANLGGHRVDDVAASLAQRHIPFAFVTGYGPEALPDTFRHVPVVAKPINVAQLNETLAALAASIKR</sequence>
<evidence type="ECO:0000256" key="7">
    <source>
        <dbReference type="ARBA" id="ARBA00022643"/>
    </source>
</evidence>
<organism evidence="21 22">
    <name type="scientific">Plastoroseomonas hellenica</name>
    <dbReference type="NCBI Taxonomy" id="2687306"/>
    <lineage>
        <taxon>Bacteria</taxon>
        <taxon>Pseudomonadati</taxon>
        <taxon>Pseudomonadota</taxon>
        <taxon>Alphaproteobacteria</taxon>
        <taxon>Acetobacterales</taxon>
        <taxon>Acetobacteraceae</taxon>
        <taxon>Plastoroseomonas</taxon>
    </lineage>
</organism>
<dbReference type="SMART" id="SM00091">
    <property type="entry name" value="PAS"/>
    <property type="match status" value="1"/>
</dbReference>
<keyword evidence="8" id="KW-0808">Transferase</keyword>
<dbReference type="PANTHER" id="PTHR41523">
    <property type="entry name" value="TWO-COMPONENT SYSTEM SENSOR PROTEIN"/>
    <property type="match status" value="1"/>
</dbReference>